<dbReference type="OrthoDB" id="7847692at2759"/>
<dbReference type="Proteomes" id="UP000007798">
    <property type="component" value="Unassembled WGS sequence"/>
</dbReference>
<protein>
    <submittedName>
        <fullName evidence="2">Uncharacterized protein</fullName>
    </submittedName>
</protein>
<keyword evidence="3" id="KW-1185">Reference proteome</keyword>
<proteinExistence type="predicted"/>
<dbReference type="STRING" id="7260.B4NL72"/>
<feature type="region of interest" description="Disordered" evidence="1">
    <location>
        <begin position="166"/>
        <end position="187"/>
    </location>
</feature>
<sequence length="187" mass="22334">MQDRRVWTKSTPFKHSPIGIFPKNPRRYFLGPSCDKDEARIGLLLGWEYGNQWLRNRNEFLSKLSKSTEETFIKPDFNWWLKNRKSTKETFIKPDFKWWLKNRHLGQNHWQRNITIHISSHHKNMCLSAFDEARKRRQLAMQRKNPDASAVARGLWCMVRAQWEGPNQTIDDVDDDDDDRPPSDLQP</sequence>
<reference evidence="2 3" key="1">
    <citation type="journal article" date="2007" name="Nature">
        <title>Evolution of genes and genomes on the Drosophila phylogeny.</title>
        <authorList>
            <consortium name="Drosophila 12 Genomes Consortium"/>
            <person name="Clark A.G."/>
            <person name="Eisen M.B."/>
            <person name="Smith D.R."/>
            <person name="Bergman C.M."/>
            <person name="Oliver B."/>
            <person name="Markow T.A."/>
            <person name="Kaufman T.C."/>
            <person name="Kellis M."/>
            <person name="Gelbart W."/>
            <person name="Iyer V.N."/>
            <person name="Pollard D.A."/>
            <person name="Sackton T.B."/>
            <person name="Larracuente A.M."/>
            <person name="Singh N.D."/>
            <person name="Abad J.P."/>
            <person name="Abt D.N."/>
            <person name="Adryan B."/>
            <person name="Aguade M."/>
            <person name="Akashi H."/>
            <person name="Anderson W.W."/>
            <person name="Aquadro C.F."/>
            <person name="Ardell D.H."/>
            <person name="Arguello R."/>
            <person name="Artieri C.G."/>
            <person name="Barbash D.A."/>
            <person name="Barker D."/>
            <person name="Barsanti P."/>
            <person name="Batterham P."/>
            <person name="Batzoglou S."/>
            <person name="Begun D."/>
            <person name="Bhutkar A."/>
            <person name="Blanco E."/>
            <person name="Bosak S.A."/>
            <person name="Bradley R.K."/>
            <person name="Brand A.D."/>
            <person name="Brent M.R."/>
            <person name="Brooks A.N."/>
            <person name="Brown R.H."/>
            <person name="Butlin R.K."/>
            <person name="Caggese C."/>
            <person name="Calvi B.R."/>
            <person name="Bernardo de Carvalho A."/>
            <person name="Caspi A."/>
            <person name="Castrezana S."/>
            <person name="Celniker S.E."/>
            <person name="Chang J.L."/>
            <person name="Chapple C."/>
            <person name="Chatterji S."/>
            <person name="Chinwalla A."/>
            <person name="Civetta A."/>
            <person name="Clifton S.W."/>
            <person name="Comeron J.M."/>
            <person name="Costello J.C."/>
            <person name="Coyne J.A."/>
            <person name="Daub J."/>
            <person name="David R.G."/>
            <person name="Delcher A.L."/>
            <person name="Delehaunty K."/>
            <person name="Do C.B."/>
            <person name="Ebling H."/>
            <person name="Edwards K."/>
            <person name="Eickbush T."/>
            <person name="Evans J.D."/>
            <person name="Filipski A."/>
            <person name="Findeiss S."/>
            <person name="Freyhult E."/>
            <person name="Fulton L."/>
            <person name="Fulton R."/>
            <person name="Garcia A.C."/>
            <person name="Gardiner A."/>
            <person name="Garfield D.A."/>
            <person name="Garvin B.E."/>
            <person name="Gibson G."/>
            <person name="Gilbert D."/>
            <person name="Gnerre S."/>
            <person name="Godfrey J."/>
            <person name="Good R."/>
            <person name="Gotea V."/>
            <person name="Gravely B."/>
            <person name="Greenberg A.J."/>
            <person name="Griffiths-Jones S."/>
            <person name="Gross S."/>
            <person name="Guigo R."/>
            <person name="Gustafson E.A."/>
            <person name="Haerty W."/>
            <person name="Hahn M.W."/>
            <person name="Halligan D.L."/>
            <person name="Halpern A.L."/>
            <person name="Halter G.M."/>
            <person name="Han M.V."/>
            <person name="Heger A."/>
            <person name="Hillier L."/>
            <person name="Hinrichs A.S."/>
            <person name="Holmes I."/>
            <person name="Hoskins R.A."/>
            <person name="Hubisz M.J."/>
            <person name="Hultmark D."/>
            <person name="Huntley M.A."/>
            <person name="Jaffe D.B."/>
            <person name="Jagadeeshan S."/>
            <person name="Jeck W.R."/>
            <person name="Johnson J."/>
            <person name="Jones C.D."/>
            <person name="Jordan W.C."/>
            <person name="Karpen G.H."/>
            <person name="Kataoka E."/>
            <person name="Keightley P.D."/>
            <person name="Kheradpour P."/>
            <person name="Kirkness E.F."/>
            <person name="Koerich L.B."/>
            <person name="Kristiansen K."/>
            <person name="Kudrna D."/>
            <person name="Kulathinal R.J."/>
            <person name="Kumar S."/>
            <person name="Kwok R."/>
            <person name="Lander E."/>
            <person name="Langley C.H."/>
            <person name="Lapoint R."/>
            <person name="Lazzaro B.P."/>
            <person name="Lee S.J."/>
            <person name="Levesque L."/>
            <person name="Li R."/>
            <person name="Lin C.F."/>
            <person name="Lin M.F."/>
            <person name="Lindblad-Toh K."/>
            <person name="Llopart A."/>
            <person name="Long M."/>
            <person name="Low L."/>
            <person name="Lozovsky E."/>
            <person name="Lu J."/>
            <person name="Luo M."/>
            <person name="Machado C.A."/>
            <person name="Makalowski W."/>
            <person name="Marzo M."/>
            <person name="Matsuda M."/>
            <person name="Matzkin L."/>
            <person name="McAllister B."/>
            <person name="McBride C.S."/>
            <person name="McKernan B."/>
            <person name="McKernan K."/>
            <person name="Mendez-Lago M."/>
            <person name="Minx P."/>
            <person name="Mollenhauer M.U."/>
            <person name="Montooth K."/>
            <person name="Mount S.M."/>
            <person name="Mu X."/>
            <person name="Myers E."/>
            <person name="Negre B."/>
            <person name="Newfeld S."/>
            <person name="Nielsen R."/>
            <person name="Noor M.A."/>
            <person name="O'Grady P."/>
            <person name="Pachter L."/>
            <person name="Papaceit M."/>
            <person name="Parisi M.J."/>
            <person name="Parisi M."/>
            <person name="Parts L."/>
            <person name="Pedersen J.S."/>
            <person name="Pesole G."/>
            <person name="Phillippy A.M."/>
            <person name="Ponting C.P."/>
            <person name="Pop M."/>
            <person name="Porcelli D."/>
            <person name="Powell J.R."/>
            <person name="Prohaska S."/>
            <person name="Pruitt K."/>
            <person name="Puig M."/>
            <person name="Quesneville H."/>
            <person name="Ram K.R."/>
            <person name="Rand D."/>
            <person name="Rasmussen M.D."/>
            <person name="Reed L.K."/>
            <person name="Reenan R."/>
            <person name="Reily A."/>
            <person name="Remington K.A."/>
            <person name="Rieger T.T."/>
            <person name="Ritchie M.G."/>
            <person name="Robin C."/>
            <person name="Rogers Y.H."/>
            <person name="Rohde C."/>
            <person name="Rozas J."/>
            <person name="Rubenfield M.J."/>
            <person name="Ruiz A."/>
            <person name="Russo S."/>
            <person name="Salzberg S.L."/>
            <person name="Sanchez-Gracia A."/>
            <person name="Saranga D.J."/>
            <person name="Sato H."/>
            <person name="Schaeffer S.W."/>
            <person name="Schatz M.C."/>
            <person name="Schlenke T."/>
            <person name="Schwartz R."/>
            <person name="Segarra C."/>
            <person name="Singh R.S."/>
            <person name="Sirot L."/>
            <person name="Sirota M."/>
            <person name="Sisneros N.B."/>
            <person name="Smith C.D."/>
            <person name="Smith T.F."/>
            <person name="Spieth J."/>
            <person name="Stage D.E."/>
            <person name="Stark A."/>
            <person name="Stephan W."/>
            <person name="Strausberg R.L."/>
            <person name="Strempel S."/>
            <person name="Sturgill D."/>
            <person name="Sutton G."/>
            <person name="Sutton G.G."/>
            <person name="Tao W."/>
            <person name="Teichmann S."/>
            <person name="Tobari Y.N."/>
            <person name="Tomimura Y."/>
            <person name="Tsolas J.M."/>
            <person name="Valente V.L."/>
            <person name="Venter E."/>
            <person name="Venter J.C."/>
            <person name="Vicario S."/>
            <person name="Vieira F.G."/>
            <person name="Vilella A.J."/>
            <person name="Villasante A."/>
            <person name="Walenz B."/>
            <person name="Wang J."/>
            <person name="Wasserman M."/>
            <person name="Watts T."/>
            <person name="Wilson D."/>
            <person name="Wilson R.K."/>
            <person name="Wing R.A."/>
            <person name="Wolfner M.F."/>
            <person name="Wong A."/>
            <person name="Wong G.K."/>
            <person name="Wu C.I."/>
            <person name="Wu G."/>
            <person name="Yamamoto D."/>
            <person name="Yang H.P."/>
            <person name="Yang S.P."/>
            <person name="Yorke J.A."/>
            <person name="Yoshida K."/>
            <person name="Zdobnov E."/>
            <person name="Zhang P."/>
            <person name="Zhang Y."/>
            <person name="Zimin A.V."/>
            <person name="Baldwin J."/>
            <person name="Abdouelleil A."/>
            <person name="Abdulkadir J."/>
            <person name="Abebe A."/>
            <person name="Abera B."/>
            <person name="Abreu J."/>
            <person name="Acer S.C."/>
            <person name="Aftuck L."/>
            <person name="Alexander A."/>
            <person name="An P."/>
            <person name="Anderson E."/>
            <person name="Anderson S."/>
            <person name="Arachi H."/>
            <person name="Azer M."/>
            <person name="Bachantsang P."/>
            <person name="Barry A."/>
            <person name="Bayul T."/>
            <person name="Berlin A."/>
            <person name="Bessette D."/>
            <person name="Bloom T."/>
            <person name="Blye J."/>
            <person name="Boguslavskiy L."/>
            <person name="Bonnet C."/>
            <person name="Boukhgalter B."/>
            <person name="Bourzgui I."/>
            <person name="Brown A."/>
            <person name="Cahill P."/>
            <person name="Channer S."/>
            <person name="Cheshatsang Y."/>
            <person name="Chuda L."/>
            <person name="Citroen M."/>
            <person name="Collymore A."/>
            <person name="Cooke P."/>
            <person name="Costello M."/>
            <person name="D'Aco K."/>
            <person name="Daza R."/>
            <person name="De Haan G."/>
            <person name="DeGray S."/>
            <person name="DeMaso C."/>
            <person name="Dhargay N."/>
            <person name="Dooley K."/>
            <person name="Dooley E."/>
            <person name="Doricent M."/>
            <person name="Dorje P."/>
            <person name="Dorjee K."/>
            <person name="Dupes A."/>
            <person name="Elong R."/>
            <person name="Falk J."/>
            <person name="Farina A."/>
            <person name="Faro S."/>
            <person name="Ferguson D."/>
            <person name="Fisher S."/>
            <person name="Foley C.D."/>
            <person name="Franke A."/>
            <person name="Friedrich D."/>
            <person name="Gadbois L."/>
            <person name="Gearin G."/>
            <person name="Gearin C.R."/>
            <person name="Giannoukos G."/>
            <person name="Goode T."/>
            <person name="Graham J."/>
            <person name="Grandbois E."/>
            <person name="Grewal S."/>
            <person name="Gyaltsen K."/>
            <person name="Hafez N."/>
            <person name="Hagos B."/>
            <person name="Hall J."/>
            <person name="Henson C."/>
            <person name="Hollinger A."/>
            <person name="Honan T."/>
            <person name="Huard M.D."/>
            <person name="Hughes L."/>
            <person name="Hurhula B."/>
            <person name="Husby M.E."/>
            <person name="Kamat A."/>
            <person name="Kanga B."/>
            <person name="Kashin S."/>
            <person name="Khazanovich D."/>
            <person name="Kisner P."/>
            <person name="Lance K."/>
            <person name="Lara M."/>
            <person name="Lee W."/>
            <person name="Lennon N."/>
            <person name="Letendre F."/>
            <person name="LeVine R."/>
            <person name="Lipovsky A."/>
            <person name="Liu X."/>
            <person name="Liu J."/>
            <person name="Liu S."/>
            <person name="Lokyitsang T."/>
            <person name="Lokyitsang Y."/>
            <person name="Lubonja R."/>
            <person name="Lui A."/>
            <person name="MacDonald P."/>
            <person name="Magnisalis V."/>
            <person name="Maru K."/>
            <person name="Matthews C."/>
            <person name="McCusker W."/>
            <person name="McDonough S."/>
            <person name="Mehta T."/>
            <person name="Meldrim J."/>
            <person name="Meneus L."/>
            <person name="Mihai O."/>
            <person name="Mihalev A."/>
            <person name="Mihova T."/>
            <person name="Mittelman R."/>
            <person name="Mlenga V."/>
            <person name="Montmayeur A."/>
            <person name="Mulrain L."/>
            <person name="Navidi A."/>
            <person name="Naylor J."/>
            <person name="Negash T."/>
            <person name="Nguyen T."/>
            <person name="Nguyen N."/>
            <person name="Nicol R."/>
            <person name="Norbu C."/>
            <person name="Norbu N."/>
            <person name="Novod N."/>
            <person name="O'Neill B."/>
            <person name="Osman S."/>
            <person name="Markiewicz E."/>
            <person name="Oyono O.L."/>
            <person name="Patti C."/>
            <person name="Phunkhang P."/>
            <person name="Pierre F."/>
            <person name="Priest M."/>
            <person name="Raghuraman S."/>
            <person name="Rege F."/>
            <person name="Reyes R."/>
            <person name="Rise C."/>
            <person name="Rogov P."/>
            <person name="Ross K."/>
            <person name="Ryan E."/>
            <person name="Settipalli S."/>
            <person name="Shea T."/>
            <person name="Sherpa N."/>
            <person name="Shi L."/>
            <person name="Shih D."/>
            <person name="Sparrow T."/>
            <person name="Spaulding J."/>
            <person name="Stalker J."/>
            <person name="Stange-Thomann N."/>
            <person name="Stavropoulos S."/>
            <person name="Stone C."/>
            <person name="Strader C."/>
            <person name="Tesfaye S."/>
            <person name="Thomson T."/>
            <person name="Thoulutsang Y."/>
            <person name="Thoulutsang D."/>
            <person name="Topham K."/>
            <person name="Topping I."/>
            <person name="Tsamla T."/>
            <person name="Vassiliev H."/>
            <person name="Vo A."/>
            <person name="Wangchuk T."/>
            <person name="Wangdi T."/>
            <person name="Weiand M."/>
            <person name="Wilkinson J."/>
            <person name="Wilson A."/>
            <person name="Yadav S."/>
            <person name="Young G."/>
            <person name="Yu Q."/>
            <person name="Zembek L."/>
            <person name="Zhong D."/>
            <person name="Zimmer A."/>
            <person name="Zwirko Z."/>
            <person name="Jaffe D.B."/>
            <person name="Alvarez P."/>
            <person name="Brockman W."/>
            <person name="Butler J."/>
            <person name="Chin C."/>
            <person name="Gnerre S."/>
            <person name="Grabherr M."/>
            <person name="Kleber M."/>
            <person name="Mauceli E."/>
            <person name="MacCallum I."/>
        </authorList>
    </citation>
    <scope>NUCLEOTIDE SEQUENCE [LARGE SCALE GENOMIC DNA]</scope>
    <source>
        <strain evidence="3">Tucson 14030-0811.24</strain>
    </source>
</reference>
<dbReference type="InParanoid" id="B4NL72"/>
<dbReference type="AlphaFoldDB" id="B4NL72"/>
<evidence type="ECO:0000313" key="2">
    <source>
        <dbReference type="EMBL" id="EDW84275.2"/>
    </source>
</evidence>
<gene>
    <name evidence="2" type="primary">Dwil\GK18970</name>
    <name evidence="2" type="ORF">Dwil_GK18970</name>
</gene>
<dbReference type="EMBL" id="CH964272">
    <property type="protein sequence ID" value="EDW84275.2"/>
    <property type="molecule type" value="Genomic_DNA"/>
</dbReference>
<accession>B4NL72</accession>
<name>B4NL72_DROWI</name>
<evidence type="ECO:0000313" key="3">
    <source>
        <dbReference type="Proteomes" id="UP000007798"/>
    </source>
</evidence>
<evidence type="ECO:0000256" key="1">
    <source>
        <dbReference type="SAM" id="MobiDB-lite"/>
    </source>
</evidence>
<organism evidence="2 3">
    <name type="scientific">Drosophila willistoni</name>
    <name type="common">Fruit fly</name>
    <dbReference type="NCBI Taxonomy" id="7260"/>
    <lineage>
        <taxon>Eukaryota</taxon>
        <taxon>Metazoa</taxon>
        <taxon>Ecdysozoa</taxon>
        <taxon>Arthropoda</taxon>
        <taxon>Hexapoda</taxon>
        <taxon>Insecta</taxon>
        <taxon>Pterygota</taxon>
        <taxon>Neoptera</taxon>
        <taxon>Endopterygota</taxon>
        <taxon>Diptera</taxon>
        <taxon>Brachycera</taxon>
        <taxon>Muscomorpha</taxon>
        <taxon>Ephydroidea</taxon>
        <taxon>Drosophilidae</taxon>
        <taxon>Drosophila</taxon>
        <taxon>Sophophora</taxon>
    </lineage>
</organism>
<dbReference type="HOGENOM" id="CLU_134623_0_0_1"/>